<dbReference type="Gene3D" id="1.10.1370.30">
    <property type="match status" value="1"/>
</dbReference>
<reference evidence="1 2" key="1">
    <citation type="submission" date="2020-02" db="EMBL/GenBank/DDBJ databases">
        <title>Draft genome sequence of Haematococcus lacustris strain NIES-144.</title>
        <authorList>
            <person name="Morimoto D."/>
            <person name="Nakagawa S."/>
            <person name="Yoshida T."/>
            <person name="Sawayama S."/>
        </authorList>
    </citation>
    <scope>NUCLEOTIDE SEQUENCE [LARGE SCALE GENOMIC DNA]</scope>
    <source>
        <strain evidence="1 2">NIES-144</strain>
    </source>
</reference>
<organism evidence="1 2">
    <name type="scientific">Haematococcus lacustris</name>
    <name type="common">Green alga</name>
    <name type="synonym">Haematococcus pluvialis</name>
    <dbReference type="NCBI Taxonomy" id="44745"/>
    <lineage>
        <taxon>Eukaryota</taxon>
        <taxon>Viridiplantae</taxon>
        <taxon>Chlorophyta</taxon>
        <taxon>core chlorophytes</taxon>
        <taxon>Chlorophyceae</taxon>
        <taxon>CS clade</taxon>
        <taxon>Chlamydomonadales</taxon>
        <taxon>Haematococcaceae</taxon>
        <taxon>Haematococcus</taxon>
    </lineage>
</organism>
<evidence type="ECO:0000313" key="2">
    <source>
        <dbReference type="Proteomes" id="UP000485058"/>
    </source>
</evidence>
<gene>
    <name evidence="1" type="ORF">HaLaN_01364</name>
</gene>
<comment type="caution">
    <text evidence="1">The sequence shown here is derived from an EMBL/GenBank/DDBJ whole genome shotgun (WGS) entry which is preliminary data.</text>
</comment>
<protein>
    <submittedName>
        <fullName evidence="1">Uncharacterized protein</fullName>
    </submittedName>
</protein>
<proteinExistence type="predicted"/>
<dbReference type="Proteomes" id="UP000485058">
    <property type="component" value="Unassembled WGS sequence"/>
</dbReference>
<accession>A0A699YIK1</accession>
<name>A0A699YIK1_HAELA</name>
<dbReference type="EMBL" id="BLLF01000051">
    <property type="protein sequence ID" value="GFH06694.1"/>
    <property type="molecule type" value="Genomic_DNA"/>
</dbReference>
<sequence>MQLHSCQSLLQHARHLRNPVWRNVAPPSRTITPRAMATAVAEAPASVDIKKSYEVVASKLKELSALQGIDGLLGWDQGWVEARKASDFSKFAPYLQEWVDVSKEKAVHINPAGAV</sequence>
<dbReference type="AlphaFoldDB" id="A0A699YIK1"/>
<evidence type="ECO:0000313" key="1">
    <source>
        <dbReference type="EMBL" id="GFH06694.1"/>
    </source>
</evidence>
<keyword evidence="2" id="KW-1185">Reference proteome</keyword>